<gene>
    <name evidence="2" type="ordered locus">Metho_0675</name>
</gene>
<accession>L0KUX9</accession>
<feature type="coiled-coil region" evidence="1">
    <location>
        <begin position="58"/>
        <end position="85"/>
    </location>
</feature>
<keyword evidence="1" id="KW-0175">Coiled coil</keyword>
<proteinExistence type="predicted"/>
<evidence type="ECO:0000256" key="1">
    <source>
        <dbReference type="SAM" id="Coils"/>
    </source>
</evidence>
<dbReference type="EMBL" id="CP003362">
    <property type="protein sequence ID" value="AGB48931.1"/>
    <property type="molecule type" value="Genomic_DNA"/>
</dbReference>
<dbReference type="HOGENOM" id="CLU_2257370_0_0_2"/>
<evidence type="ECO:0000313" key="2">
    <source>
        <dbReference type="EMBL" id="AGB48931.1"/>
    </source>
</evidence>
<keyword evidence="3" id="KW-1185">Reference proteome</keyword>
<dbReference type="Proteomes" id="UP000010866">
    <property type="component" value="Chromosome"/>
</dbReference>
<protein>
    <submittedName>
        <fullName evidence="2">Uncharacterized protein</fullName>
    </submittedName>
</protein>
<organism evidence="2 3">
    <name type="scientific">Methanomethylovorans hollandica (strain DSM 15978 / NBRC 107637 / DMS1)</name>
    <dbReference type="NCBI Taxonomy" id="867904"/>
    <lineage>
        <taxon>Archaea</taxon>
        <taxon>Methanobacteriati</taxon>
        <taxon>Methanobacteriota</taxon>
        <taxon>Stenosarchaea group</taxon>
        <taxon>Methanomicrobia</taxon>
        <taxon>Methanosarcinales</taxon>
        <taxon>Methanosarcinaceae</taxon>
        <taxon>Methanomethylovorans</taxon>
    </lineage>
</organism>
<dbReference type="KEGG" id="mhz:Metho_0675"/>
<dbReference type="GeneID" id="14407807"/>
<dbReference type="STRING" id="867904.Metho_0675"/>
<name>L0KUX9_METHD</name>
<sequence length="103" mass="12056">MESDTFTKKYNFRLPDRVIEHLDKMIEAGKARNRTEALILIVDASEKLTDDTNIEKKITDTEKRQDKQQEEIEELKTRMEAMSKAFELYLLVSDGENKKSSDK</sequence>
<dbReference type="RefSeq" id="WP_015324099.1">
    <property type="nucleotide sequence ID" value="NC_019977.1"/>
</dbReference>
<dbReference type="AlphaFoldDB" id="L0KUX9"/>
<evidence type="ECO:0000313" key="3">
    <source>
        <dbReference type="Proteomes" id="UP000010866"/>
    </source>
</evidence>
<reference evidence="3" key="1">
    <citation type="submission" date="2012-02" db="EMBL/GenBank/DDBJ databases">
        <title>Complete sequence of chromosome of Methanomethylovorans hollandica DSM 15978.</title>
        <authorList>
            <person name="Lucas S."/>
            <person name="Copeland A."/>
            <person name="Lapidus A."/>
            <person name="Glavina del Rio T."/>
            <person name="Dalin E."/>
            <person name="Tice H."/>
            <person name="Bruce D."/>
            <person name="Goodwin L."/>
            <person name="Pitluck S."/>
            <person name="Peters L."/>
            <person name="Mikhailova N."/>
            <person name="Held B."/>
            <person name="Kyrpides N."/>
            <person name="Mavromatis K."/>
            <person name="Ivanova N."/>
            <person name="Brettin T."/>
            <person name="Detter J.C."/>
            <person name="Han C."/>
            <person name="Larimer F."/>
            <person name="Land M."/>
            <person name="Hauser L."/>
            <person name="Markowitz V."/>
            <person name="Cheng J.-F."/>
            <person name="Hugenholtz P."/>
            <person name="Woyke T."/>
            <person name="Wu D."/>
            <person name="Spring S."/>
            <person name="Schroeder M."/>
            <person name="Brambilla E."/>
            <person name="Klenk H.-P."/>
            <person name="Eisen J.A."/>
        </authorList>
    </citation>
    <scope>NUCLEOTIDE SEQUENCE [LARGE SCALE GENOMIC DNA]</scope>
    <source>
        <strain evidence="3">DSM 15978 / NBRC 107637 / DMS1</strain>
    </source>
</reference>